<dbReference type="PANTHER" id="PTHR36166:SF1">
    <property type="entry name" value="SRPBCC DOMAIN-CONTAINING PROTEIN"/>
    <property type="match status" value="1"/>
</dbReference>
<evidence type="ECO:0000313" key="2">
    <source>
        <dbReference type="Proteomes" id="UP001327225"/>
    </source>
</evidence>
<sequence length="144" mass="15949">MATYRTTFPVAASADRVWEVISDFDSWSEWNPSVPSIKGDLKVGNVCAVRLVMPGRPSVKVKVTLTDVDPGRRFAWHGNIAHDRFFAGERSLDIEPQADGTVLVTHTEEVTGAFFPVFKTLMGRAAVQAHHDNLNTGLKQRAEQ</sequence>
<protein>
    <submittedName>
        <fullName evidence="1">SRPBCC domain-containing protein</fullName>
    </submittedName>
</protein>
<dbReference type="InterPro" id="IPR019587">
    <property type="entry name" value="Polyketide_cyclase/dehydratase"/>
</dbReference>
<name>A0ABZ0ZP44_9ACTN</name>
<dbReference type="RefSeq" id="WP_322456493.1">
    <property type="nucleotide sequence ID" value="NZ_CP141059.1"/>
</dbReference>
<dbReference type="EMBL" id="CP141059">
    <property type="protein sequence ID" value="WQQ25544.1"/>
    <property type="molecule type" value="Genomic_DNA"/>
</dbReference>
<gene>
    <name evidence="1" type="ORF">SHK19_16435</name>
</gene>
<organism evidence="1 2">
    <name type="scientific">Nocardioides bizhenqiangii</name>
    <dbReference type="NCBI Taxonomy" id="3095076"/>
    <lineage>
        <taxon>Bacteria</taxon>
        <taxon>Bacillati</taxon>
        <taxon>Actinomycetota</taxon>
        <taxon>Actinomycetes</taxon>
        <taxon>Propionibacteriales</taxon>
        <taxon>Nocardioidaceae</taxon>
        <taxon>Nocardioides</taxon>
    </lineage>
</organism>
<dbReference type="Gene3D" id="3.30.530.20">
    <property type="match status" value="1"/>
</dbReference>
<dbReference type="PANTHER" id="PTHR36166">
    <property type="entry name" value="CHROMOSOME 9, WHOLE GENOME SHOTGUN SEQUENCE"/>
    <property type="match status" value="1"/>
</dbReference>
<dbReference type="Proteomes" id="UP001327225">
    <property type="component" value="Chromosome"/>
</dbReference>
<dbReference type="Pfam" id="PF10604">
    <property type="entry name" value="Polyketide_cyc2"/>
    <property type="match status" value="1"/>
</dbReference>
<keyword evidence="2" id="KW-1185">Reference proteome</keyword>
<reference evidence="2" key="1">
    <citation type="submission" date="2023-12" db="EMBL/GenBank/DDBJ databases">
        <title>Novel species in genus Nocardioides.</title>
        <authorList>
            <person name="Zhou H."/>
        </authorList>
    </citation>
    <scope>NUCLEOTIDE SEQUENCE [LARGE SCALE GENOMIC DNA]</scope>
    <source>
        <strain evidence="2">HM61</strain>
    </source>
</reference>
<accession>A0ABZ0ZP44</accession>
<evidence type="ECO:0000313" key="1">
    <source>
        <dbReference type="EMBL" id="WQQ25544.1"/>
    </source>
</evidence>
<proteinExistence type="predicted"/>
<dbReference type="CDD" id="cd07822">
    <property type="entry name" value="SRPBCC_4"/>
    <property type="match status" value="1"/>
</dbReference>
<dbReference type="SUPFAM" id="SSF55961">
    <property type="entry name" value="Bet v1-like"/>
    <property type="match status" value="1"/>
</dbReference>
<dbReference type="InterPro" id="IPR023393">
    <property type="entry name" value="START-like_dom_sf"/>
</dbReference>